<dbReference type="Gene3D" id="3.40.525.10">
    <property type="entry name" value="CRAL-TRIO lipid binding domain"/>
    <property type="match status" value="1"/>
</dbReference>
<proteinExistence type="predicted"/>
<dbReference type="InParanoid" id="A0A1Z5J716"/>
<evidence type="ECO:0000313" key="2">
    <source>
        <dbReference type="EMBL" id="GAX09785.1"/>
    </source>
</evidence>
<evidence type="ECO:0000313" key="3">
    <source>
        <dbReference type="Proteomes" id="UP000198406"/>
    </source>
</evidence>
<gene>
    <name evidence="2" type="ORF">FisN_11Lh242</name>
</gene>
<dbReference type="InterPro" id="IPR001251">
    <property type="entry name" value="CRAL-TRIO_dom"/>
</dbReference>
<dbReference type="Pfam" id="PF00650">
    <property type="entry name" value="CRAL_TRIO"/>
    <property type="match status" value="1"/>
</dbReference>
<comment type="caution">
    <text evidence="2">The sequence shown here is derived from an EMBL/GenBank/DDBJ whole genome shotgun (WGS) entry which is preliminary data.</text>
</comment>
<dbReference type="InterPro" id="IPR036865">
    <property type="entry name" value="CRAL-TRIO_dom_sf"/>
</dbReference>
<dbReference type="OrthoDB" id="75724at2759"/>
<dbReference type="InterPro" id="IPR052578">
    <property type="entry name" value="PI_Transfer_CRAL-TRIO"/>
</dbReference>
<dbReference type="SUPFAM" id="SSF52087">
    <property type="entry name" value="CRAL/TRIO domain"/>
    <property type="match status" value="1"/>
</dbReference>
<dbReference type="PANTHER" id="PTHR45824">
    <property type="entry name" value="GH16843P"/>
    <property type="match status" value="1"/>
</dbReference>
<feature type="domain" description="CRAL-TRIO" evidence="1">
    <location>
        <begin position="145"/>
        <end position="306"/>
    </location>
</feature>
<keyword evidence="3" id="KW-1185">Reference proteome</keyword>
<dbReference type="PROSITE" id="PS50191">
    <property type="entry name" value="CRAL_TRIO"/>
    <property type="match status" value="1"/>
</dbReference>
<protein>
    <recommendedName>
        <fullName evidence="1">CRAL-TRIO domain-containing protein</fullName>
    </recommendedName>
</protein>
<name>A0A1Z5J716_FISSO</name>
<sequence>MFNLLGFSSEPEPAKYNEDEVKAQMSAEVDNDFEDALQEDADEGVRGEFAVTDEELATLRAAIATDFPEDAMYLSDAYIRSVASKPYSKDPKKRRPLEYSQEKLTHVMQWRKEAGAPEMEDLVNLANGDPYSPEATEQPDKLSKAQALVTSLNTGSVYWHGFTKDGRPVMWIRTNRKPWYPNVDAEVDALILFADAGIRSMPDGVTDFVVVADSGSPPPPNPQFMINTLKALVRGYPDRLSLLISAPVSSIVQFVMNLLLPLMPGRLASKVMLMGIDQAKPKLADLLMNGEDDIPTFLSGTADHDRFYPEEGKCSNRGKGSLKFDYFGMMERLAQQKADYIKWKAAQSEE</sequence>
<evidence type="ECO:0000259" key="1">
    <source>
        <dbReference type="PROSITE" id="PS50191"/>
    </source>
</evidence>
<organism evidence="2 3">
    <name type="scientific">Fistulifera solaris</name>
    <name type="common">Oleaginous diatom</name>
    <dbReference type="NCBI Taxonomy" id="1519565"/>
    <lineage>
        <taxon>Eukaryota</taxon>
        <taxon>Sar</taxon>
        <taxon>Stramenopiles</taxon>
        <taxon>Ochrophyta</taxon>
        <taxon>Bacillariophyta</taxon>
        <taxon>Bacillariophyceae</taxon>
        <taxon>Bacillariophycidae</taxon>
        <taxon>Naviculales</taxon>
        <taxon>Naviculaceae</taxon>
        <taxon>Fistulifera</taxon>
    </lineage>
</organism>
<dbReference type="PANTHER" id="PTHR45824:SF29">
    <property type="entry name" value="GH16843P"/>
    <property type="match status" value="1"/>
</dbReference>
<dbReference type="Proteomes" id="UP000198406">
    <property type="component" value="Unassembled WGS sequence"/>
</dbReference>
<reference evidence="2 3" key="1">
    <citation type="journal article" date="2015" name="Plant Cell">
        <title>Oil accumulation by the oleaginous diatom Fistulifera solaris as revealed by the genome and transcriptome.</title>
        <authorList>
            <person name="Tanaka T."/>
            <person name="Maeda Y."/>
            <person name="Veluchamy A."/>
            <person name="Tanaka M."/>
            <person name="Abida H."/>
            <person name="Marechal E."/>
            <person name="Bowler C."/>
            <person name="Muto M."/>
            <person name="Sunaga Y."/>
            <person name="Tanaka M."/>
            <person name="Yoshino T."/>
            <person name="Taniguchi T."/>
            <person name="Fukuda Y."/>
            <person name="Nemoto M."/>
            <person name="Matsumoto M."/>
            <person name="Wong P.S."/>
            <person name="Aburatani S."/>
            <person name="Fujibuchi W."/>
        </authorList>
    </citation>
    <scope>NUCLEOTIDE SEQUENCE [LARGE SCALE GENOMIC DNA]</scope>
    <source>
        <strain evidence="2 3">JPCC DA0580</strain>
    </source>
</reference>
<dbReference type="GO" id="GO:0008526">
    <property type="term" value="F:phosphatidylinositol transfer activity"/>
    <property type="evidence" value="ECO:0007669"/>
    <property type="project" value="TreeGrafter"/>
</dbReference>
<dbReference type="EMBL" id="BDSP01000013">
    <property type="protein sequence ID" value="GAX09785.1"/>
    <property type="molecule type" value="Genomic_DNA"/>
</dbReference>
<dbReference type="AlphaFoldDB" id="A0A1Z5J716"/>
<accession>A0A1Z5J716</accession>
<dbReference type="CDD" id="cd00170">
    <property type="entry name" value="SEC14"/>
    <property type="match status" value="1"/>
</dbReference>